<keyword evidence="4" id="KW-0808">Transferase</keyword>
<dbReference type="Gene3D" id="2.40.33.10">
    <property type="entry name" value="PK beta-barrel domain-like"/>
    <property type="match status" value="1"/>
</dbReference>
<keyword evidence="7" id="KW-0418">Kinase</keyword>
<dbReference type="InterPro" id="IPR015793">
    <property type="entry name" value="Pyrv_Knase_brl"/>
</dbReference>
<dbReference type="EC" id="2.7.1.40" evidence="3"/>
<dbReference type="NCBIfam" id="TIGR01064">
    <property type="entry name" value="pyruv_kin"/>
    <property type="match status" value="1"/>
</dbReference>
<dbReference type="EMBL" id="UINC01029068">
    <property type="protein sequence ID" value="SVB11178.1"/>
    <property type="molecule type" value="Genomic_DNA"/>
</dbReference>
<reference evidence="14" key="1">
    <citation type="submission" date="2018-05" db="EMBL/GenBank/DDBJ databases">
        <authorList>
            <person name="Lanie J.A."/>
            <person name="Ng W.-L."/>
            <person name="Kazmierczak K.M."/>
            <person name="Andrzejewski T.M."/>
            <person name="Davidsen T.M."/>
            <person name="Wayne K.J."/>
            <person name="Tettelin H."/>
            <person name="Glass J.I."/>
            <person name="Rusch D."/>
            <person name="Podicherti R."/>
            <person name="Tsui H.-C.T."/>
            <person name="Winkler M.E."/>
        </authorList>
    </citation>
    <scope>NUCLEOTIDE SEQUENCE</scope>
</reference>
<dbReference type="Gene3D" id="3.20.20.60">
    <property type="entry name" value="Phosphoenolpyruvate-binding domains"/>
    <property type="match status" value="1"/>
</dbReference>
<dbReference type="InterPro" id="IPR015813">
    <property type="entry name" value="Pyrv/PenolPyrv_kinase-like_dom"/>
</dbReference>
<keyword evidence="8" id="KW-0067">ATP-binding</keyword>
<dbReference type="GO" id="GO:0016301">
    <property type="term" value="F:kinase activity"/>
    <property type="evidence" value="ECO:0007669"/>
    <property type="project" value="UniProtKB-KW"/>
</dbReference>
<dbReference type="InterPro" id="IPR036918">
    <property type="entry name" value="Pyrv_Knase_C_sf"/>
</dbReference>
<name>A0A382BBM8_9ZZZZ</name>
<dbReference type="InterPro" id="IPR015795">
    <property type="entry name" value="Pyrv_Knase_C"/>
</dbReference>
<dbReference type="SUPFAM" id="SSF50800">
    <property type="entry name" value="PK beta-barrel domain-like"/>
    <property type="match status" value="1"/>
</dbReference>
<evidence type="ECO:0000259" key="12">
    <source>
        <dbReference type="Pfam" id="PF00224"/>
    </source>
</evidence>
<dbReference type="GO" id="GO:0004743">
    <property type="term" value="F:pyruvate kinase activity"/>
    <property type="evidence" value="ECO:0007669"/>
    <property type="project" value="UniProtKB-EC"/>
</dbReference>
<accession>A0A382BBM8</accession>
<dbReference type="SUPFAM" id="SSF52935">
    <property type="entry name" value="PK C-terminal domain-like"/>
    <property type="match status" value="1"/>
</dbReference>
<dbReference type="PRINTS" id="PR01050">
    <property type="entry name" value="PYRUVTKNASE"/>
</dbReference>
<evidence type="ECO:0000256" key="8">
    <source>
        <dbReference type="ARBA" id="ARBA00022840"/>
    </source>
</evidence>
<keyword evidence="5" id="KW-0479">Metal-binding</keyword>
<comment type="pathway">
    <text evidence="1">Carbohydrate degradation; glycolysis; pyruvate from D-glyceraldehyde 3-phosphate: step 5/5.</text>
</comment>
<dbReference type="GO" id="GO:0030955">
    <property type="term" value="F:potassium ion binding"/>
    <property type="evidence" value="ECO:0007669"/>
    <property type="project" value="InterPro"/>
</dbReference>
<dbReference type="Gene3D" id="3.40.1380.20">
    <property type="entry name" value="Pyruvate kinase, C-terminal domain"/>
    <property type="match status" value="1"/>
</dbReference>
<evidence type="ECO:0000256" key="1">
    <source>
        <dbReference type="ARBA" id="ARBA00004997"/>
    </source>
</evidence>
<evidence type="ECO:0000256" key="2">
    <source>
        <dbReference type="ARBA" id="ARBA00008663"/>
    </source>
</evidence>
<keyword evidence="11" id="KW-0670">Pyruvate</keyword>
<proteinExistence type="inferred from homology"/>
<keyword evidence="6" id="KW-0547">Nucleotide-binding</keyword>
<dbReference type="AlphaFoldDB" id="A0A382BBM8"/>
<evidence type="ECO:0000256" key="5">
    <source>
        <dbReference type="ARBA" id="ARBA00022723"/>
    </source>
</evidence>
<evidence type="ECO:0000256" key="3">
    <source>
        <dbReference type="ARBA" id="ARBA00012142"/>
    </source>
</evidence>
<dbReference type="UniPathway" id="UPA00109">
    <property type="reaction ID" value="UER00188"/>
</dbReference>
<dbReference type="GO" id="GO:0005524">
    <property type="term" value="F:ATP binding"/>
    <property type="evidence" value="ECO:0007669"/>
    <property type="project" value="UniProtKB-KW"/>
</dbReference>
<dbReference type="InterPro" id="IPR011037">
    <property type="entry name" value="Pyrv_Knase-like_insert_dom_sf"/>
</dbReference>
<evidence type="ECO:0000313" key="14">
    <source>
        <dbReference type="EMBL" id="SVB11178.1"/>
    </source>
</evidence>
<feature type="domain" description="Pyruvate kinase barrel" evidence="12">
    <location>
        <begin position="1"/>
        <end position="330"/>
    </location>
</feature>
<dbReference type="InterPro" id="IPR040442">
    <property type="entry name" value="Pyrv_kinase-like_dom_sf"/>
</dbReference>
<feature type="domain" description="Pyruvate kinase C-terminal" evidence="13">
    <location>
        <begin position="363"/>
        <end position="477"/>
    </location>
</feature>
<evidence type="ECO:0000256" key="10">
    <source>
        <dbReference type="ARBA" id="ARBA00023152"/>
    </source>
</evidence>
<protein>
    <recommendedName>
        <fullName evidence="3">pyruvate kinase</fullName>
        <ecNumber evidence="3">2.7.1.40</ecNumber>
    </recommendedName>
</protein>
<gene>
    <name evidence="14" type="ORF">METZ01_LOCUS164032</name>
</gene>
<evidence type="ECO:0000256" key="7">
    <source>
        <dbReference type="ARBA" id="ARBA00022777"/>
    </source>
</evidence>
<evidence type="ECO:0000256" key="11">
    <source>
        <dbReference type="ARBA" id="ARBA00023317"/>
    </source>
</evidence>
<dbReference type="Pfam" id="PF02887">
    <property type="entry name" value="PK_C"/>
    <property type="match status" value="1"/>
</dbReference>
<dbReference type="SUPFAM" id="SSF51621">
    <property type="entry name" value="Phosphoenolpyruvate/pyruvate domain"/>
    <property type="match status" value="1"/>
</dbReference>
<dbReference type="PANTHER" id="PTHR11817">
    <property type="entry name" value="PYRUVATE KINASE"/>
    <property type="match status" value="1"/>
</dbReference>
<dbReference type="Pfam" id="PF00224">
    <property type="entry name" value="PK"/>
    <property type="match status" value="1"/>
</dbReference>
<evidence type="ECO:0000256" key="9">
    <source>
        <dbReference type="ARBA" id="ARBA00022842"/>
    </source>
</evidence>
<evidence type="ECO:0000256" key="6">
    <source>
        <dbReference type="ARBA" id="ARBA00022741"/>
    </source>
</evidence>
<keyword evidence="9" id="KW-0460">Magnesium</keyword>
<sequence length="479" mass="53166">MRRTKIIATYGPSIEDPKILTKVLETVDVIRINLAHGSWDEGSDQNNEKKIKLIRKLAKKIKKPIAILVDLKGNKIRIGDVKDHVLNLEKSSILTIRFTTDKVSKKDNEVVINAEHCFEKISLEDIILMDDGLIKLRVDDISETEKTLKCEVIEGGFLRSNKGFEVEGKIINQTGLGDTDKNDIRRLAKLRVDWIALSFVNEASDINQAREVLSESASSIHLIAKIERMVALKQLYWIIKASDGIMVARGDLALQSGPGELTGLQKNIIKKTVKGKKVVITATQMMESMISNPSPTRAEMTDVSNAVLDGTDAVMLSAETAVGDYPVETVLAMDEVCKGAETYHQTIAGKDEFEYSDLQHVDHAIALSSMSIARNMDIKAIVTLTESGSTALMLSRIRSDIPIYAFTRNTDTQRRVALYRGVISHPYPFNVDRMEDVLKEIRKELLNLNLVNTGDLIIITSGVPLKVSGGTNSLRIIEI</sequence>
<dbReference type="NCBIfam" id="NF004491">
    <property type="entry name" value="PRK05826.1"/>
    <property type="match status" value="1"/>
</dbReference>
<organism evidence="14">
    <name type="scientific">marine metagenome</name>
    <dbReference type="NCBI Taxonomy" id="408172"/>
    <lineage>
        <taxon>unclassified sequences</taxon>
        <taxon>metagenomes</taxon>
        <taxon>ecological metagenomes</taxon>
    </lineage>
</organism>
<evidence type="ECO:0000259" key="13">
    <source>
        <dbReference type="Pfam" id="PF02887"/>
    </source>
</evidence>
<dbReference type="InterPro" id="IPR001697">
    <property type="entry name" value="Pyr_Knase"/>
</dbReference>
<keyword evidence="10" id="KW-0324">Glycolysis</keyword>
<evidence type="ECO:0000256" key="4">
    <source>
        <dbReference type="ARBA" id="ARBA00022679"/>
    </source>
</evidence>
<dbReference type="InterPro" id="IPR015806">
    <property type="entry name" value="Pyrv_Knase_insert_dom_sf"/>
</dbReference>
<dbReference type="GO" id="GO:0000287">
    <property type="term" value="F:magnesium ion binding"/>
    <property type="evidence" value="ECO:0007669"/>
    <property type="project" value="InterPro"/>
</dbReference>
<comment type="similarity">
    <text evidence="2">Belongs to the pyruvate kinase family.</text>
</comment>